<comment type="caution">
    <text evidence="14">The sequence shown here is derived from an EMBL/GenBank/DDBJ whole genome shotgun (WGS) entry which is preliminary data.</text>
</comment>
<name>A0ABS4GLN0_9BACL</name>
<dbReference type="Pfam" id="PF03471">
    <property type="entry name" value="CorC_HlyC"/>
    <property type="match status" value="1"/>
</dbReference>
<protein>
    <submittedName>
        <fullName evidence="14">CBS domain containing-hemolysin-like protein</fullName>
    </submittedName>
</protein>
<dbReference type="Gene3D" id="3.10.580.10">
    <property type="entry name" value="CBS-domain"/>
    <property type="match status" value="1"/>
</dbReference>
<dbReference type="Pfam" id="PF00571">
    <property type="entry name" value="CBS"/>
    <property type="match status" value="1"/>
</dbReference>
<dbReference type="InterPro" id="IPR002550">
    <property type="entry name" value="CNNM"/>
</dbReference>
<dbReference type="PANTHER" id="PTHR43099:SF2">
    <property type="entry name" value="UPF0053 PROTEIN YRKA"/>
    <property type="match status" value="1"/>
</dbReference>
<evidence type="ECO:0000259" key="13">
    <source>
        <dbReference type="PROSITE" id="PS51846"/>
    </source>
</evidence>
<dbReference type="InterPro" id="IPR000644">
    <property type="entry name" value="CBS_dom"/>
</dbReference>
<feature type="transmembrane region" description="Helical" evidence="11">
    <location>
        <begin position="97"/>
        <end position="118"/>
    </location>
</feature>
<evidence type="ECO:0000256" key="6">
    <source>
        <dbReference type="ARBA" id="ARBA00022989"/>
    </source>
</evidence>
<sequence length="431" mass="48710">MAIINILLIGFLILTTAFFVAAEFSIVRVRSTRIQQLAEEGNKQGLAAMKVISNLDGYLSACQLGITITALGLGWVGEPTIQRILDPLFVRLGMSPQLSVLISFIISFSLITFLHVVIGELSPKTLAIHKAELVSLWTAQPLIWFYKGLYPIIWLLNGAARQFTSLFGLKPASEHDIAHTQEEIRTILNQSYSSGEINKEELRYMNNIFQFDDRLAKEVMVPRTEIAILDTDSSMDEHIVTIRDEKYTRFPVALHGDRDHIIGLVNTKELFHAFIDAKLDSIDPFVHPALTAPETIPIRDLLKKMQKHGNHMCILIDEYGGTAGLVTVEDILEEIVGEIRDEFDQEEEPLIKKLEDQRFIVDGKVLVDDINHLLHSDLDDSEVDTIGGWVYTHAPELKEGTKFHDDEVEVTILDVEAHRVKKVEIQKVDRE</sequence>
<proteinExistence type="inferred from homology"/>
<accession>A0ABS4GLN0</accession>
<evidence type="ECO:0000256" key="1">
    <source>
        <dbReference type="ARBA" id="ARBA00004651"/>
    </source>
</evidence>
<evidence type="ECO:0000256" key="11">
    <source>
        <dbReference type="SAM" id="Phobius"/>
    </source>
</evidence>
<dbReference type="Proteomes" id="UP001519343">
    <property type="component" value="Unassembled WGS sequence"/>
</dbReference>
<evidence type="ECO:0000256" key="7">
    <source>
        <dbReference type="ARBA" id="ARBA00023122"/>
    </source>
</evidence>
<evidence type="ECO:0000256" key="2">
    <source>
        <dbReference type="ARBA" id="ARBA00006337"/>
    </source>
</evidence>
<dbReference type="InterPro" id="IPR016169">
    <property type="entry name" value="FAD-bd_PCMH_sub2"/>
</dbReference>
<dbReference type="InterPro" id="IPR046342">
    <property type="entry name" value="CBS_dom_sf"/>
</dbReference>
<dbReference type="SMART" id="SM01091">
    <property type="entry name" value="CorC_HlyC"/>
    <property type="match status" value="1"/>
</dbReference>
<dbReference type="InterPro" id="IPR005170">
    <property type="entry name" value="Transptr-assoc_dom"/>
</dbReference>
<dbReference type="SUPFAM" id="SSF54631">
    <property type="entry name" value="CBS-domain pair"/>
    <property type="match status" value="1"/>
</dbReference>
<keyword evidence="5" id="KW-0677">Repeat</keyword>
<dbReference type="PROSITE" id="PS51371">
    <property type="entry name" value="CBS"/>
    <property type="match status" value="2"/>
</dbReference>
<feature type="domain" description="CBS" evidence="12">
    <location>
        <begin position="282"/>
        <end position="342"/>
    </location>
</feature>
<dbReference type="RefSeq" id="WP_209809253.1">
    <property type="nucleotide sequence ID" value="NZ_JAGGKT010000002.1"/>
</dbReference>
<dbReference type="InterPro" id="IPR051676">
    <property type="entry name" value="UPF0053_domain"/>
</dbReference>
<comment type="similarity">
    <text evidence="2">Belongs to the UPF0053 family.</text>
</comment>
<dbReference type="Pfam" id="PF01595">
    <property type="entry name" value="CNNM"/>
    <property type="match status" value="1"/>
</dbReference>
<reference evidence="14 15" key="1">
    <citation type="submission" date="2021-03" db="EMBL/GenBank/DDBJ databases">
        <title>Genomic Encyclopedia of Type Strains, Phase IV (KMG-IV): sequencing the most valuable type-strain genomes for metagenomic binning, comparative biology and taxonomic classification.</title>
        <authorList>
            <person name="Goeker M."/>
        </authorList>
    </citation>
    <scope>NUCLEOTIDE SEQUENCE [LARGE SCALE GENOMIC DNA]</scope>
    <source>
        <strain evidence="14 15">DSM 24738</strain>
    </source>
</reference>
<evidence type="ECO:0000256" key="5">
    <source>
        <dbReference type="ARBA" id="ARBA00022737"/>
    </source>
</evidence>
<dbReference type="Gene3D" id="3.30.465.10">
    <property type="match status" value="1"/>
</dbReference>
<keyword evidence="7 9" id="KW-0129">CBS domain</keyword>
<organism evidence="14 15">
    <name type="scientific">Ammoniphilus resinae</name>
    <dbReference type="NCBI Taxonomy" id="861532"/>
    <lineage>
        <taxon>Bacteria</taxon>
        <taxon>Bacillati</taxon>
        <taxon>Bacillota</taxon>
        <taxon>Bacilli</taxon>
        <taxon>Bacillales</taxon>
        <taxon>Paenibacillaceae</taxon>
        <taxon>Aneurinibacillus group</taxon>
        <taxon>Ammoniphilus</taxon>
    </lineage>
</organism>
<dbReference type="PROSITE" id="PS51846">
    <property type="entry name" value="CNNM"/>
    <property type="match status" value="1"/>
</dbReference>
<feature type="transmembrane region" description="Helical" evidence="11">
    <location>
        <begin position="58"/>
        <end position="77"/>
    </location>
</feature>
<keyword evidence="4 10" id="KW-0812">Transmembrane</keyword>
<keyword evidence="6 10" id="KW-1133">Transmembrane helix</keyword>
<keyword evidence="8 10" id="KW-0472">Membrane</keyword>
<comment type="subcellular location">
    <subcellularLocation>
        <location evidence="1">Cell membrane</location>
        <topology evidence="1">Multi-pass membrane protein</topology>
    </subcellularLocation>
</comment>
<feature type="transmembrane region" description="Helical" evidence="11">
    <location>
        <begin position="6"/>
        <end position="27"/>
    </location>
</feature>
<dbReference type="EMBL" id="JAGGKT010000002">
    <property type="protein sequence ID" value="MBP1931168.1"/>
    <property type="molecule type" value="Genomic_DNA"/>
</dbReference>
<dbReference type="SUPFAM" id="SSF56176">
    <property type="entry name" value="FAD-binding/transporter-associated domain-like"/>
    <property type="match status" value="1"/>
</dbReference>
<evidence type="ECO:0000256" key="8">
    <source>
        <dbReference type="ARBA" id="ARBA00023136"/>
    </source>
</evidence>
<evidence type="ECO:0000256" key="10">
    <source>
        <dbReference type="PROSITE-ProRule" id="PRU01193"/>
    </source>
</evidence>
<keyword evidence="15" id="KW-1185">Reference proteome</keyword>
<evidence type="ECO:0000313" key="15">
    <source>
        <dbReference type="Proteomes" id="UP001519343"/>
    </source>
</evidence>
<dbReference type="CDD" id="cd04590">
    <property type="entry name" value="CBS_pair_CorC_HlyC_assoc"/>
    <property type="match status" value="1"/>
</dbReference>
<gene>
    <name evidence="14" type="ORF">J2Z37_001165</name>
</gene>
<feature type="domain" description="CBS" evidence="12">
    <location>
        <begin position="220"/>
        <end position="281"/>
    </location>
</feature>
<dbReference type="InterPro" id="IPR044751">
    <property type="entry name" value="Ion_transp-like_CBS"/>
</dbReference>
<dbReference type="PANTHER" id="PTHR43099">
    <property type="entry name" value="UPF0053 PROTEIN YRKA"/>
    <property type="match status" value="1"/>
</dbReference>
<evidence type="ECO:0000256" key="3">
    <source>
        <dbReference type="ARBA" id="ARBA00022475"/>
    </source>
</evidence>
<evidence type="ECO:0000256" key="9">
    <source>
        <dbReference type="PROSITE-ProRule" id="PRU00703"/>
    </source>
</evidence>
<evidence type="ECO:0000256" key="4">
    <source>
        <dbReference type="ARBA" id="ARBA00022692"/>
    </source>
</evidence>
<keyword evidence="3" id="KW-1003">Cell membrane</keyword>
<feature type="domain" description="CNNM transmembrane" evidence="13">
    <location>
        <begin position="1"/>
        <end position="201"/>
    </location>
</feature>
<dbReference type="InterPro" id="IPR036318">
    <property type="entry name" value="FAD-bd_PCMH-like_sf"/>
</dbReference>
<evidence type="ECO:0000313" key="14">
    <source>
        <dbReference type="EMBL" id="MBP1931168.1"/>
    </source>
</evidence>
<evidence type="ECO:0000259" key="12">
    <source>
        <dbReference type="PROSITE" id="PS51371"/>
    </source>
</evidence>